<dbReference type="EMBL" id="BMYD01000005">
    <property type="protein sequence ID" value="GHA87157.1"/>
    <property type="molecule type" value="Genomic_DNA"/>
</dbReference>
<dbReference type="Proteomes" id="UP000646426">
    <property type="component" value="Unassembled WGS sequence"/>
</dbReference>
<organism evidence="1 2">
    <name type="scientific">Cognatilysobacter bugurensis</name>
    <dbReference type="NCBI Taxonomy" id="543356"/>
    <lineage>
        <taxon>Bacteria</taxon>
        <taxon>Pseudomonadati</taxon>
        <taxon>Pseudomonadota</taxon>
        <taxon>Gammaproteobacteria</taxon>
        <taxon>Lysobacterales</taxon>
        <taxon>Lysobacteraceae</taxon>
        <taxon>Cognatilysobacter</taxon>
    </lineage>
</organism>
<keyword evidence="2" id="KW-1185">Reference proteome</keyword>
<accession>A0A918W9Y7</accession>
<comment type="caution">
    <text evidence="1">The sequence shown here is derived from an EMBL/GenBank/DDBJ whole genome shotgun (WGS) entry which is preliminary data.</text>
</comment>
<name>A0A918W9Y7_9GAMM</name>
<dbReference type="AlphaFoldDB" id="A0A918W9Y7"/>
<reference evidence="1" key="1">
    <citation type="journal article" date="2014" name="Int. J. Syst. Evol. Microbiol.">
        <title>Complete genome sequence of Corynebacterium casei LMG S-19264T (=DSM 44701T), isolated from a smear-ripened cheese.</title>
        <authorList>
            <consortium name="US DOE Joint Genome Institute (JGI-PGF)"/>
            <person name="Walter F."/>
            <person name="Albersmeier A."/>
            <person name="Kalinowski J."/>
            <person name="Ruckert C."/>
        </authorList>
    </citation>
    <scope>NUCLEOTIDE SEQUENCE</scope>
    <source>
        <strain evidence="1">KCTC 23077</strain>
    </source>
</reference>
<dbReference type="RefSeq" id="WP_189457375.1">
    <property type="nucleotide sequence ID" value="NZ_BMYD01000005.1"/>
</dbReference>
<evidence type="ECO:0000313" key="2">
    <source>
        <dbReference type="Proteomes" id="UP000646426"/>
    </source>
</evidence>
<proteinExistence type="predicted"/>
<reference evidence="1" key="2">
    <citation type="submission" date="2020-09" db="EMBL/GenBank/DDBJ databases">
        <authorList>
            <person name="Sun Q."/>
            <person name="Kim S."/>
        </authorList>
    </citation>
    <scope>NUCLEOTIDE SEQUENCE</scope>
    <source>
        <strain evidence="1">KCTC 23077</strain>
    </source>
</reference>
<protein>
    <submittedName>
        <fullName evidence="1">Uncharacterized protein</fullName>
    </submittedName>
</protein>
<sequence>MPAAADSLHPAARRIDSLLDEAVQRAGQGVDPQLARRLDTAAHQLCDAFAAVHAALVDAVRDTVELARRVMDAADPEAPLLMLRLAREQLMRALRRADRTDNQATAEA</sequence>
<gene>
    <name evidence="1" type="ORF">GCM10007067_26270</name>
</gene>
<evidence type="ECO:0000313" key="1">
    <source>
        <dbReference type="EMBL" id="GHA87157.1"/>
    </source>
</evidence>